<evidence type="ECO:0000313" key="4">
    <source>
        <dbReference type="Proteomes" id="UP000294194"/>
    </source>
</evidence>
<dbReference type="PANTHER" id="PTHR35369">
    <property type="entry name" value="BLR3025 PROTEIN-RELATED"/>
    <property type="match status" value="1"/>
</dbReference>
<organism evidence="3 4">
    <name type="scientific">Glaciihabitans arcticus</name>
    <dbReference type="NCBI Taxonomy" id="2668039"/>
    <lineage>
        <taxon>Bacteria</taxon>
        <taxon>Bacillati</taxon>
        <taxon>Actinomycetota</taxon>
        <taxon>Actinomycetes</taxon>
        <taxon>Micrococcales</taxon>
        <taxon>Microbacteriaceae</taxon>
        <taxon>Glaciihabitans</taxon>
    </lineage>
</organism>
<dbReference type="Gene3D" id="1.10.150.20">
    <property type="entry name" value="5' to 3' exonuclease, C-terminal subdomain"/>
    <property type="match status" value="1"/>
</dbReference>
<dbReference type="AlphaFoldDB" id="A0A4Q9GU32"/>
<reference evidence="4" key="1">
    <citation type="submission" date="2019-02" db="EMBL/GenBank/DDBJ databases">
        <title>Glaciihabitans arcticus sp. nov., a psychrotolerant bacterium isolated from polar soil.</title>
        <authorList>
            <person name="Dahal R.H."/>
        </authorList>
    </citation>
    <scope>NUCLEOTIDE SEQUENCE [LARGE SCALE GENOMIC DNA]</scope>
    <source>
        <strain evidence="4">RP-3-7</strain>
    </source>
</reference>
<feature type="domain" description="UmuC" evidence="2">
    <location>
        <begin position="46"/>
        <end position="114"/>
    </location>
</feature>
<dbReference type="GO" id="GO:0006281">
    <property type="term" value="P:DNA repair"/>
    <property type="evidence" value="ECO:0007669"/>
    <property type="project" value="InterPro"/>
</dbReference>
<dbReference type="Pfam" id="PF00817">
    <property type="entry name" value="IMS"/>
    <property type="match status" value="1"/>
</dbReference>
<evidence type="ECO:0000259" key="2">
    <source>
        <dbReference type="PROSITE" id="PS50173"/>
    </source>
</evidence>
<name>A0A4Q9GU32_9MICO</name>
<proteinExistence type="predicted"/>
<dbReference type="InterPro" id="IPR050356">
    <property type="entry name" value="SulA_CellDiv_inhibitor"/>
</dbReference>
<keyword evidence="1" id="KW-0227">DNA damage</keyword>
<sequence length="530" mass="57021">MTRRTPSAAHAAATVAREPMRTMVLWSPDWPITAVRREHSLPAGAPVALLHKGLVFACSVEARAEGVKRGLRVREAQSRCPGLIVLPYELITDNRAFDPVVQAIEGMTAGVQVLRPGTLAIRSRGPARYYGGEKPAALAVIGGLADLGIPGGRVGVADGPFTAEQAARHTPSVRLVPAGRSPEFLDPLPVSLLGDDSLATLLRRLGIRTLGEFAALEVTDVRERFGEIGARLHFLARGLDGRPVFSRIPPKELERVVDFEPALDRVDQVTFGVLAASEEFLAGLTAERLVCTAIRIEVESDSGEVSGRSWLHPRSFTASEVVDRVRWQLQGGTTDSGLSSGITRVRITPESLDAIGNHEQGLWGGGPDERIHHALSRVQSMLGHEGVLTAVIGGGRTLADRQNLVAWGDRAADATAVVARQPWPGQLPTPAPATVFAVAHPVHVLGSGGEPVFLDDRGTLSTPPTRFSATGAGAQWREVTAWAGPWSLDERWWDPATARRAHRFQVVDSEGSAWLLVLDGEHWVAEARYD</sequence>
<dbReference type="CDD" id="cd03468">
    <property type="entry name" value="PolY_like"/>
    <property type="match status" value="1"/>
</dbReference>
<dbReference type="RefSeq" id="WP_130980767.1">
    <property type="nucleotide sequence ID" value="NZ_SISG01000001.1"/>
</dbReference>
<evidence type="ECO:0000256" key="1">
    <source>
        <dbReference type="ARBA" id="ARBA00022763"/>
    </source>
</evidence>
<protein>
    <submittedName>
        <fullName evidence="3">DNA polymerase Y family protein</fullName>
    </submittedName>
</protein>
<dbReference type="InterPro" id="IPR043502">
    <property type="entry name" value="DNA/RNA_pol_sf"/>
</dbReference>
<dbReference type="PANTHER" id="PTHR35369:SF2">
    <property type="entry name" value="BLR3025 PROTEIN"/>
    <property type="match status" value="1"/>
</dbReference>
<gene>
    <name evidence="3" type="ORF">EYE40_04175</name>
</gene>
<keyword evidence="4" id="KW-1185">Reference proteome</keyword>
<dbReference type="InterPro" id="IPR001126">
    <property type="entry name" value="UmuC"/>
</dbReference>
<dbReference type="PROSITE" id="PS50173">
    <property type="entry name" value="UMUC"/>
    <property type="match status" value="1"/>
</dbReference>
<dbReference type="EMBL" id="SISG01000001">
    <property type="protein sequence ID" value="TBN56657.1"/>
    <property type="molecule type" value="Genomic_DNA"/>
</dbReference>
<dbReference type="SUPFAM" id="SSF56672">
    <property type="entry name" value="DNA/RNA polymerases"/>
    <property type="match status" value="1"/>
</dbReference>
<evidence type="ECO:0000313" key="3">
    <source>
        <dbReference type="EMBL" id="TBN56657.1"/>
    </source>
</evidence>
<dbReference type="Gene3D" id="3.40.1170.60">
    <property type="match status" value="1"/>
</dbReference>
<dbReference type="Proteomes" id="UP000294194">
    <property type="component" value="Unassembled WGS sequence"/>
</dbReference>
<accession>A0A4Q9GU32</accession>
<comment type="caution">
    <text evidence="3">The sequence shown here is derived from an EMBL/GenBank/DDBJ whole genome shotgun (WGS) entry which is preliminary data.</text>
</comment>